<name>A0A7J9MNG7_GOSSC</name>
<dbReference type="OrthoDB" id="44015at2759"/>
<organism evidence="1 2">
    <name type="scientific">Gossypium schwendimanii</name>
    <name type="common">Cotton</name>
    <dbReference type="NCBI Taxonomy" id="34291"/>
    <lineage>
        <taxon>Eukaryota</taxon>
        <taxon>Viridiplantae</taxon>
        <taxon>Streptophyta</taxon>
        <taxon>Embryophyta</taxon>
        <taxon>Tracheophyta</taxon>
        <taxon>Spermatophyta</taxon>
        <taxon>Magnoliopsida</taxon>
        <taxon>eudicotyledons</taxon>
        <taxon>Gunneridae</taxon>
        <taxon>Pentapetalae</taxon>
        <taxon>rosids</taxon>
        <taxon>malvids</taxon>
        <taxon>Malvales</taxon>
        <taxon>Malvaceae</taxon>
        <taxon>Malvoideae</taxon>
        <taxon>Gossypium</taxon>
    </lineage>
</organism>
<reference evidence="1 2" key="1">
    <citation type="journal article" date="2019" name="Genome Biol. Evol.">
        <title>Insights into the evolution of the New World diploid cottons (Gossypium, subgenus Houzingenia) based on genome sequencing.</title>
        <authorList>
            <person name="Grover C.E."/>
            <person name="Arick M.A. 2nd"/>
            <person name="Thrash A."/>
            <person name="Conover J.L."/>
            <person name="Sanders W.S."/>
            <person name="Peterson D.G."/>
            <person name="Frelichowski J.E."/>
            <person name="Scheffler J.A."/>
            <person name="Scheffler B.E."/>
            <person name="Wendel J.F."/>
        </authorList>
    </citation>
    <scope>NUCLEOTIDE SEQUENCE [LARGE SCALE GENOMIC DNA]</scope>
    <source>
        <strain evidence="1">1</strain>
        <tissue evidence="1">Leaf</tissue>
    </source>
</reference>
<dbReference type="Proteomes" id="UP000593576">
    <property type="component" value="Unassembled WGS sequence"/>
</dbReference>
<keyword evidence="2" id="KW-1185">Reference proteome</keyword>
<evidence type="ECO:0000313" key="1">
    <source>
        <dbReference type="EMBL" id="MBA0872602.1"/>
    </source>
</evidence>
<gene>
    <name evidence="1" type="ORF">Goshw_017044</name>
</gene>
<accession>A0A7J9MNG7</accession>
<protein>
    <submittedName>
        <fullName evidence="1">Uncharacterized protein</fullName>
    </submittedName>
</protein>
<proteinExistence type="predicted"/>
<evidence type="ECO:0000313" key="2">
    <source>
        <dbReference type="Proteomes" id="UP000593576"/>
    </source>
</evidence>
<comment type="caution">
    <text evidence="1">The sequence shown here is derived from an EMBL/GenBank/DDBJ whole genome shotgun (WGS) entry which is preliminary data.</text>
</comment>
<sequence length="46" mass="5520">MLSVLQKKDILEKFLLLHQCFGLEQMLLIVFMHFPADWPRLVTGRY</sequence>
<dbReference type="EMBL" id="JABFAF010000012">
    <property type="protein sequence ID" value="MBA0872602.1"/>
    <property type="molecule type" value="Genomic_DNA"/>
</dbReference>
<dbReference type="AlphaFoldDB" id="A0A7J9MNG7"/>
<feature type="non-terminal residue" evidence="1">
    <location>
        <position position="46"/>
    </location>
</feature>